<dbReference type="Pfam" id="PF03334">
    <property type="entry name" value="PhaG_MnhG_YufB"/>
    <property type="match status" value="1"/>
</dbReference>
<keyword evidence="4" id="KW-1185">Reference proteome</keyword>
<dbReference type="InterPro" id="IPR005133">
    <property type="entry name" value="PhaG_MnhG_YufB"/>
</dbReference>
<dbReference type="RefSeq" id="WP_068324857.1">
    <property type="nucleotide sequence ID" value="NZ_JACBZR010000002.1"/>
</dbReference>
<comment type="similarity">
    <text evidence="1">Belongs to the CPA3 antiporters (TC 2.A.63) subunit G family.</text>
</comment>
<protein>
    <submittedName>
        <fullName evidence="3">Multicomponent Na+:H+ antiporter subunit G</fullName>
    </submittedName>
</protein>
<proteinExistence type="inferred from homology"/>
<keyword evidence="2" id="KW-0812">Transmembrane</keyword>
<dbReference type="GO" id="GO:0015385">
    <property type="term" value="F:sodium:proton antiporter activity"/>
    <property type="evidence" value="ECO:0007669"/>
    <property type="project" value="TreeGrafter"/>
</dbReference>
<gene>
    <name evidence="3" type="ORF">BJ988_005885</name>
</gene>
<accession>A0A7Z0DTI6</accession>
<feature type="transmembrane region" description="Helical" evidence="2">
    <location>
        <begin position="6"/>
        <end position="29"/>
    </location>
</feature>
<dbReference type="PANTHER" id="PTHR34703:SF1">
    <property type="entry name" value="ANTIPORTER SUBUNIT MNHG2-RELATED"/>
    <property type="match status" value="1"/>
</dbReference>
<sequence length="108" mass="10877">MSAQELAAGVLVLVGVALFASAAVGLLWLPDVYARINAAAKAAGLGVVSVLLGVLILDPSPASVITLSLAIVLQLLTVPIAGIAIAEAAWLSRAPRTPSTQDELESPP</sequence>
<dbReference type="PANTHER" id="PTHR34703">
    <property type="entry name" value="ANTIPORTER SUBUNIT MNHG2-RELATED"/>
    <property type="match status" value="1"/>
</dbReference>
<evidence type="ECO:0000256" key="2">
    <source>
        <dbReference type="SAM" id="Phobius"/>
    </source>
</evidence>
<name>A0A7Z0DTI6_9ACTN</name>
<feature type="transmembrane region" description="Helical" evidence="2">
    <location>
        <begin position="63"/>
        <end position="86"/>
    </location>
</feature>
<evidence type="ECO:0000313" key="3">
    <source>
        <dbReference type="EMBL" id="NYI81177.1"/>
    </source>
</evidence>
<evidence type="ECO:0000256" key="1">
    <source>
        <dbReference type="ARBA" id="ARBA00008404"/>
    </source>
</evidence>
<dbReference type="NCBIfam" id="TIGR01300">
    <property type="entry name" value="CPA3_mnhG_phaG"/>
    <property type="match status" value="1"/>
</dbReference>
<comment type="caution">
    <text evidence="3">The sequence shown here is derived from an EMBL/GenBank/DDBJ whole genome shotgun (WGS) entry which is preliminary data.</text>
</comment>
<dbReference type="AlphaFoldDB" id="A0A7Z0DTI6"/>
<evidence type="ECO:0000313" key="4">
    <source>
        <dbReference type="Proteomes" id="UP000564496"/>
    </source>
</evidence>
<dbReference type="EMBL" id="JACBZR010000002">
    <property type="protein sequence ID" value="NYI81177.1"/>
    <property type="molecule type" value="Genomic_DNA"/>
</dbReference>
<organism evidence="3 4">
    <name type="scientific">Nocardioides panzhihuensis</name>
    <dbReference type="NCBI Taxonomy" id="860243"/>
    <lineage>
        <taxon>Bacteria</taxon>
        <taxon>Bacillati</taxon>
        <taxon>Actinomycetota</taxon>
        <taxon>Actinomycetes</taxon>
        <taxon>Propionibacteriales</taxon>
        <taxon>Nocardioidaceae</taxon>
        <taxon>Nocardioides</taxon>
    </lineage>
</organism>
<reference evidence="3 4" key="1">
    <citation type="submission" date="2020-07" db="EMBL/GenBank/DDBJ databases">
        <title>Sequencing the genomes of 1000 actinobacteria strains.</title>
        <authorList>
            <person name="Klenk H.-P."/>
        </authorList>
    </citation>
    <scope>NUCLEOTIDE SEQUENCE [LARGE SCALE GENOMIC DNA]</scope>
    <source>
        <strain evidence="3 4">DSM 26487</strain>
    </source>
</reference>
<feature type="transmembrane region" description="Helical" evidence="2">
    <location>
        <begin position="38"/>
        <end position="57"/>
    </location>
</feature>
<dbReference type="Proteomes" id="UP000564496">
    <property type="component" value="Unassembled WGS sequence"/>
</dbReference>
<keyword evidence="2" id="KW-0472">Membrane</keyword>
<keyword evidence="2" id="KW-1133">Transmembrane helix</keyword>